<reference evidence="2" key="1">
    <citation type="submission" date="2013-11" db="EMBL/GenBank/DDBJ databases">
        <authorList>
            <person name="Hoang H.T."/>
            <person name="Killian M.L."/>
            <person name="Madson D.M."/>
            <person name="Arruda P.H.E."/>
            <person name="Sun D."/>
            <person name="Schwartz K.J."/>
            <person name="Yoon K."/>
        </authorList>
    </citation>
    <scope>NUCLEOTIDE SEQUENCE [LARGE SCALE GENOMIC DNA]</scope>
    <source>
        <strain evidence="2">CDK2</strain>
    </source>
</reference>
<protein>
    <submittedName>
        <fullName evidence="1">Uncharacterized protein</fullName>
    </submittedName>
</protein>
<gene>
    <name evidence="1" type="ORF">SY89_02720</name>
</gene>
<organism evidence="1 2">
    <name type="scientific">Halolamina pelagica</name>
    <dbReference type="NCBI Taxonomy" id="699431"/>
    <lineage>
        <taxon>Archaea</taxon>
        <taxon>Methanobacteriati</taxon>
        <taxon>Methanobacteriota</taxon>
        <taxon>Stenosarchaea group</taxon>
        <taxon>Halobacteria</taxon>
        <taxon>Halobacteriales</taxon>
        <taxon>Haloferacaceae</taxon>
    </lineage>
</organism>
<name>A0A0N8I0D0_9EURY</name>
<keyword evidence="2" id="KW-1185">Reference proteome</keyword>
<proteinExistence type="predicted"/>
<sequence length="58" mass="6538">MPRYKLDISFTGKGTAQHHVFDLDEPDTGAIGTCEVGSKLDSKEQREAWKRFHSSDTL</sequence>
<dbReference type="EMBL" id="LGUC01000001">
    <property type="protein sequence ID" value="KPN31963.1"/>
    <property type="molecule type" value="Genomic_DNA"/>
</dbReference>
<dbReference type="AlphaFoldDB" id="A0A0N8I0D0"/>
<evidence type="ECO:0000313" key="2">
    <source>
        <dbReference type="Proteomes" id="UP000050535"/>
    </source>
</evidence>
<comment type="caution">
    <text evidence="1">The sequence shown here is derived from an EMBL/GenBank/DDBJ whole genome shotgun (WGS) entry which is preliminary data.</text>
</comment>
<accession>A0A0N8I0D0</accession>
<dbReference type="STRING" id="699431.SY89_02720"/>
<evidence type="ECO:0000313" key="1">
    <source>
        <dbReference type="EMBL" id="KPN31963.1"/>
    </source>
</evidence>
<dbReference type="Proteomes" id="UP000050535">
    <property type="component" value="Unassembled WGS sequence"/>
</dbReference>